<feature type="transmembrane region" description="Helical" evidence="7">
    <location>
        <begin position="109"/>
        <end position="132"/>
    </location>
</feature>
<dbReference type="GO" id="GO:0005886">
    <property type="term" value="C:plasma membrane"/>
    <property type="evidence" value="ECO:0007669"/>
    <property type="project" value="UniProtKB-SubCell"/>
</dbReference>
<feature type="compositionally biased region" description="Low complexity" evidence="6">
    <location>
        <begin position="364"/>
        <end position="373"/>
    </location>
</feature>
<keyword evidence="2" id="KW-1003">Cell membrane</keyword>
<feature type="transmembrane region" description="Helical" evidence="7">
    <location>
        <begin position="32"/>
        <end position="57"/>
    </location>
</feature>
<evidence type="ECO:0000256" key="2">
    <source>
        <dbReference type="ARBA" id="ARBA00022475"/>
    </source>
</evidence>
<keyword evidence="8" id="KW-0067">ATP-binding</keyword>
<dbReference type="PANTHER" id="PTHR30482:SF17">
    <property type="entry name" value="ABC TRANSPORTER ATP-BINDING PROTEIN"/>
    <property type="match status" value="1"/>
</dbReference>
<comment type="caution">
    <text evidence="8">The sequence shown here is derived from an EMBL/GenBank/DDBJ whole genome shotgun (WGS) entry which is preliminary data.</text>
</comment>
<protein>
    <submittedName>
        <fullName evidence="8">ABC transporter ATP-binding protein</fullName>
    </submittedName>
</protein>
<keyword evidence="5 7" id="KW-0472">Membrane</keyword>
<keyword evidence="4 7" id="KW-1133">Transmembrane helix</keyword>
<feature type="transmembrane region" description="Helical" evidence="7">
    <location>
        <begin position="237"/>
        <end position="258"/>
    </location>
</feature>
<evidence type="ECO:0000313" key="11">
    <source>
        <dbReference type="Proteomes" id="UP000193884"/>
    </source>
</evidence>
<feature type="transmembrane region" description="Helical" evidence="7">
    <location>
        <begin position="69"/>
        <end position="97"/>
    </location>
</feature>
<dbReference type="AlphaFoldDB" id="A0A1X3HB50"/>
<dbReference type="OrthoDB" id="9804361at2"/>
<keyword evidence="8" id="KW-0547">Nucleotide-binding</keyword>
<sequence>MSLAHDARVPVRPATAVQRSKLRGWPEIDNPAAWAVAAILLIMPLIANGFFLIEIFATTLILGTMALSLMFLAGYGGMVSLMQLTIAGFSAYMVAVFGVSGNANISLGWPWWLAVPMALALATIFGTLGGALAVRTEGIYTIMITLAIGAAFYYFTNQNWAIFNGHTGINTVATPHFWGVNWRADIPFYYIVLAVAALCYFAVDYISRAPFGLALQGVRDNPRRMAALGFNVNAHRVAAYVFASFVAALAGVLQVWNYRQISPGSVSVGACIDILIIAVVGGITRPIGPFIGALIFVLLRTFALDFLVKLGLDGNRFRLLIGLGFLAIVFWSSDGVIGLWQSWRRRQRSGAASSSGRRGRESDQGSSQGSHHG</sequence>
<dbReference type="CDD" id="cd06581">
    <property type="entry name" value="TM_PBP1_LivM_like"/>
    <property type="match status" value="1"/>
</dbReference>
<dbReference type="PANTHER" id="PTHR30482">
    <property type="entry name" value="HIGH-AFFINITY BRANCHED-CHAIN AMINO ACID TRANSPORT SYSTEM PERMEASE"/>
    <property type="match status" value="1"/>
</dbReference>
<evidence type="ECO:0000313" key="10">
    <source>
        <dbReference type="Proteomes" id="UP000193553"/>
    </source>
</evidence>
<name>A0A1X3HB50_9BRAD</name>
<dbReference type="Pfam" id="PF02653">
    <property type="entry name" value="BPD_transp_2"/>
    <property type="match status" value="1"/>
</dbReference>
<dbReference type="GO" id="GO:0005524">
    <property type="term" value="F:ATP binding"/>
    <property type="evidence" value="ECO:0007669"/>
    <property type="project" value="UniProtKB-KW"/>
</dbReference>
<dbReference type="EMBL" id="NAFK01000178">
    <property type="protein sequence ID" value="OSJ20087.1"/>
    <property type="molecule type" value="Genomic_DNA"/>
</dbReference>
<evidence type="ECO:0000256" key="5">
    <source>
        <dbReference type="ARBA" id="ARBA00023136"/>
    </source>
</evidence>
<keyword evidence="3 7" id="KW-0812">Transmembrane</keyword>
<accession>A0A1X3HB50</accession>
<feature type="transmembrane region" description="Helical" evidence="7">
    <location>
        <begin position="188"/>
        <end position="206"/>
    </location>
</feature>
<evidence type="ECO:0000256" key="7">
    <source>
        <dbReference type="SAM" id="Phobius"/>
    </source>
</evidence>
<evidence type="ECO:0000256" key="6">
    <source>
        <dbReference type="SAM" id="MobiDB-lite"/>
    </source>
</evidence>
<dbReference type="Proteomes" id="UP000193884">
    <property type="component" value="Unassembled WGS sequence"/>
</dbReference>
<reference evidence="10 11" key="1">
    <citation type="submission" date="2017-03" db="EMBL/GenBank/DDBJ databases">
        <title>Whole genome sequences of fourteen strains of Bradyrhizobium canariense and one strain of Bradyrhizobium japonicum isolated from Lupinus (Papilionoideae: Genisteae) species in Algeria.</title>
        <authorList>
            <person name="Crovadore J."/>
            <person name="Chekireb D."/>
            <person name="Brachmann A."/>
            <person name="Chablais R."/>
            <person name="Cochard B."/>
            <person name="Lefort F."/>
        </authorList>
    </citation>
    <scope>NUCLEOTIDE SEQUENCE [LARGE SCALE GENOMIC DNA]</scope>
    <source>
        <strain evidence="8 10">UBMA195</strain>
        <strain evidence="9 11">UBMAN05</strain>
    </source>
</reference>
<dbReference type="EMBL" id="NAFI01000157">
    <property type="protein sequence ID" value="OSJ14890.1"/>
    <property type="molecule type" value="Genomic_DNA"/>
</dbReference>
<evidence type="ECO:0000256" key="1">
    <source>
        <dbReference type="ARBA" id="ARBA00004651"/>
    </source>
</evidence>
<evidence type="ECO:0000256" key="3">
    <source>
        <dbReference type="ARBA" id="ARBA00022692"/>
    </source>
</evidence>
<keyword evidence="11" id="KW-1185">Reference proteome</keyword>
<gene>
    <name evidence="9" type="ORF">BST63_36540</name>
    <name evidence="8" type="ORF">BSZ18_08420</name>
</gene>
<feature type="region of interest" description="Disordered" evidence="6">
    <location>
        <begin position="349"/>
        <end position="373"/>
    </location>
</feature>
<dbReference type="GO" id="GO:0015658">
    <property type="term" value="F:branched-chain amino acid transmembrane transporter activity"/>
    <property type="evidence" value="ECO:0007669"/>
    <property type="project" value="InterPro"/>
</dbReference>
<feature type="transmembrane region" description="Helical" evidence="7">
    <location>
        <begin position="320"/>
        <end position="340"/>
    </location>
</feature>
<evidence type="ECO:0000256" key="4">
    <source>
        <dbReference type="ARBA" id="ARBA00022989"/>
    </source>
</evidence>
<dbReference type="RefSeq" id="WP_018458739.1">
    <property type="nucleotide sequence ID" value="NZ_NAEX01000178.1"/>
</dbReference>
<dbReference type="InterPro" id="IPR043428">
    <property type="entry name" value="LivM-like"/>
</dbReference>
<feature type="transmembrane region" description="Helical" evidence="7">
    <location>
        <begin position="290"/>
        <end position="308"/>
    </location>
</feature>
<feature type="transmembrane region" description="Helical" evidence="7">
    <location>
        <begin position="264"/>
        <end position="283"/>
    </location>
</feature>
<dbReference type="InterPro" id="IPR001851">
    <property type="entry name" value="ABC_transp_permease"/>
</dbReference>
<proteinExistence type="predicted"/>
<feature type="transmembrane region" description="Helical" evidence="7">
    <location>
        <begin position="139"/>
        <end position="156"/>
    </location>
</feature>
<dbReference type="Proteomes" id="UP000193553">
    <property type="component" value="Unassembled WGS sequence"/>
</dbReference>
<evidence type="ECO:0000313" key="8">
    <source>
        <dbReference type="EMBL" id="OSJ14890.1"/>
    </source>
</evidence>
<comment type="subcellular location">
    <subcellularLocation>
        <location evidence="1">Cell membrane</location>
        <topology evidence="1">Multi-pass membrane protein</topology>
    </subcellularLocation>
</comment>
<organism evidence="8 10">
    <name type="scientific">Bradyrhizobium canariense</name>
    <dbReference type="NCBI Taxonomy" id="255045"/>
    <lineage>
        <taxon>Bacteria</taxon>
        <taxon>Pseudomonadati</taxon>
        <taxon>Pseudomonadota</taxon>
        <taxon>Alphaproteobacteria</taxon>
        <taxon>Hyphomicrobiales</taxon>
        <taxon>Nitrobacteraceae</taxon>
        <taxon>Bradyrhizobium</taxon>
    </lineage>
</organism>
<evidence type="ECO:0000313" key="9">
    <source>
        <dbReference type="EMBL" id="OSJ20087.1"/>
    </source>
</evidence>